<evidence type="ECO:0000313" key="4">
    <source>
        <dbReference type="EMBL" id="CAD9218042.1"/>
    </source>
</evidence>
<feature type="domain" description="Apple" evidence="3">
    <location>
        <begin position="89"/>
        <end position="160"/>
    </location>
</feature>
<evidence type="ECO:0000259" key="3">
    <source>
        <dbReference type="PROSITE" id="PS50948"/>
    </source>
</evidence>
<feature type="signal peptide" evidence="2">
    <location>
        <begin position="1"/>
        <end position="26"/>
    </location>
</feature>
<dbReference type="Pfam" id="PF00024">
    <property type="entry name" value="PAN_1"/>
    <property type="match status" value="1"/>
</dbReference>
<reference evidence="4" key="1">
    <citation type="submission" date="2021-01" db="EMBL/GenBank/DDBJ databases">
        <authorList>
            <person name="Corre E."/>
            <person name="Pelletier E."/>
            <person name="Niang G."/>
            <person name="Scheremetjew M."/>
            <person name="Finn R."/>
            <person name="Kale V."/>
            <person name="Holt S."/>
            <person name="Cochrane G."/>
            <person name="Meng A."/>
            <person name="Brown T."/>
            <person name="Cohen L."/>
        </authorList>
    </citation>
    <scope>NUCLEOTIDE SEQUENCE</scope>
    <source>
        <strain evidence="4">PLY429</strain>
    </source>
</reference>
<name>A0A7S1T3H6_9CHLO</name>
<gene>
    <name evidence="4" type="ORF">TCHU04912_LOCUS19514</name>
</gene>
<keyword evidence="2" id="KW-0732">Signal</keyword>
<sequence length="320" mass="34690">MLRVVYFLSALVAVATLACICDETAAVAFATENIEALSTQRGAAVGGRRSLLKKKKSSSEEDDDSDDDNDDDDDGDDDEQDNRAGFQSCQPDYYYAYTLRQNYACKDTNYRIFRDVSRQACEDECSCLPECSGFTYNPDREACYLKTECRRGESHSEDLSGFKEPRPPYNPNLPPYRPPTFPTPPPQVPASCNRNGLPFGLGNCICDGAEVGEAVGLAACSRLGAECSPFQAFSSDQFLDSLQQVCDALAEDSCKASAQNSALALSGCLQLLQVGNQRNGISGGCSAQHARTFFANEVDRMCAPLNPSTGNNAPNWGFQG</sequence>
<dbReference type="PROSITE" id="PS50948">
    <property type="entry name" value="PAN"/>
    <property type="match status" value="1"/>
</dbReference>
<feature type="compositionally biased region" description="Acidic residues" evidence="1">
    <location>
        <begin position="60"/>
        <end position="80"/>
    </location>
</feature>
<protein>
    <recommendedName>
        <fullName evidence="3">Apple domain-containing protein</fullName>
    </recommendedName>
</protein>
<dbReference type="PROSITE" id="PS51257">
    <property type="entry name" value="PROKAR_LIPOPROTEIN"/>
    <property type="match status" value="1"/>
</dbReference>
<feature type="chain" id="PRO_5031437562" description="Apple domain-containing protein" evidence="2">
    <location>
        <begin position="27"/>
        <end position="320"/>
    </location>
</feature>
<dbReference type="AlphaFoldDB" id="A0A7S1T3H6"/>
<organism evidence="4">
    <name type="scientific">Tetraselmis chuii</name>
    <dbReference type="NCBI Taxonomy" id="63592"/>
    <lineage>
        <taxon>Eukaryota</taxon>
        <taxon>Viridiplantae</taxon>
        <taxon>Chlorophyta</taxon>
        <taxon>core chlorophytes</taxon>
        <taxon>Chlorodendrophyceae</taxon>
        <taxon>Chlorodendrales</taxon>
        <taxon>Chlorodendraceae</taxon>
        <taxon>Tetraselmis</taxon>
    </lineage>
</organism>
<evidence type="ECO:0000256" key="1">
    <source>
        <dbReference type="SAM" id="MobiDB-lite"/>
    </source>
</evidence>
<feature type="region of interest" description="Disordered" evidence="1">
    <location>
        <begin position="52"/>
        <end position="86"/>
    </location>
</feature>
<accession>A0A7S1T3H6</accession>
<dbReference type="InterPro" id="IPR003609">
    <property type="entry name" value="Pan_app"/>
</dbReference>
<proteinExistence type="predicted"/>
<dbReference type="EMBL" id="HBGG01037842">
    <property type="protein sequence ID" value="CAD9218042.1"/>
    <property type="molecule type" value="Transcribed_RNA"/>
</dbReference>
<dbReference type="Gene3D" id="3.50.4.10">
    <property type="entry name" value="Hepatocyte Growth Factor"/>
    <property type="match status" value="1"/>
</dbReference>
<evidence type="ECO:0000256" key="2">
    <source>
        <dbReference type="SAM" id="SignalP"/>
    </source>
</evidence>